<organism evidence="1 2">
    <name type="scientific">Massilia horti</name>
    <dbReference type="NCBI Taxonomy" id="2562153"/>
    <lineage>
        <taxon>Bacteria</taxon>
        <taxon>Pseudomonadati</taxon>
        <taxon>Pseudomonadota</taxon>
        <taxon>Betaproteobacteria</taxon>
        <taxon>Burkholderiales</taxon>
        <taxon>Oxalobacteraceae</taxon>
        <taxon>Telluria group</taxon>
        <taxon>Massilia</taxon>
    </lineage>
</organism>
<comment type="caution">
    <text evidence="1">The sequence shown here is derived from an EMBL/GenBank/DDBJ whole genome shotgun (WGS) entry which is preliminary data.</text>
</comment>
<evidence type="ECO:0000313" key="1">
    <source>
        <dbReference type="EMBL" id="TFW36152.1"/>
    </source>
</evidence>
<keyword evidence="2" id="KW-1185">Reference proteome</keyword>
<name>A0A4Y9TB82_9BURK</name>
<gene>
    <name evidence="1" type="ORF">E4O92_00155</name>
</gene>
<evidence type="ECO:0000313" key="2">
    <source>
        <dbReference type="Proteomes" id="UP000297258"/>
    </source>
</evidence>
<dbReference type="AlphaFoldDB" id="A0A4Y9TB82"/>
<dbReference type="Pfam" id="PF11159">
    <property type="entry name" value="DUF2939"/>
    <property type="match status" value="1"/>
</dbReference>
<accession>A0A4Y9TB82</accession>
<protein>
    <submittedName>
        <fullName evidence="1">DUF2939 domain-containing protein</fullName>
    </submittedName>
</protein>
<sequence>MKPNRPLIAGGVAAALFAASIFASPYWELHRIHSAIQSQDADAVSEHVDFPSLRENLKGQVMAVIGKEMAREDASKNPFAALGQAMAIAIVNPLIDAAVSPAGVIAMMRSGKAELPKPGEVASEPSPGSDKVDYSVSYRSWDKFALSGKGPNEGSFIFKRYGFWSWKLVAIELPAKISADMH</sequence>
<proteinExistence type="predicted"/>
<dbReference type="InterPro" id="IPR021330">
    <property type="entry name" value="DUF2939"/>
</dbReference>
<dbReference type="Proteomes" id="UP000297258">
    <property type="component" value="Unassembled WGS sequence"/>
</dbReference>
<dbReference type="OrthoDB" id="8706891at2"/>
<dbReference type="EMBL" id="SPUM01000002">
    <property type="protein sequence ID" value="TFW36152.1"/>
    <property type="molecule type" value="Genomic_DNA"/>
</dbReference>
<dbReference type="RefSeq" id="WP_135187716.1">
    <property type="nucleotide sequence ID" value="NZ_SPUM01000002.1"/>
</dbReference>
<reference evidence="1 2" key="1">
    <citation type="submission" date="2019-03" db="EMBL/GenBank/DDBJ databases">
        <title>Draft genome of Massilia hortus sp. nov., a novel bacterial species of the Oxalobacteraceae family.</title>
        <authorList>
            <person name="Peta V."/>
            <person name="Raths R."/>
            <person name="Bucking H."/>
        </authorList>
    </citation>
    <scope>NUCLEOTIDE SEQUENCE [LARGE SCALE GENOMIC DNA]</scope>
    <source>
        <strain evidence="1 2">ONC3</strain>
    </source>
</reference>